<dbReference type="EMBL" id="RAQI01000002">
    <property type="protein sequence ID" value="RKE91594.1"/>
    <property type="molecule type" value="Genomic_DNA"/>
</dbReference>
<dbReference type="Pfam" id="PF03406">
    <property type="entry name" value="Phage_fiber_2"/>
    <property type="match status" value="1"/>
</dbReference>
<evidence type="ECO:0000313" key="7">
    <source>
        <dbReference type="Proteomes" id="UP000283568"/>
    </source>
</evidence>
<dbReference type="PANTHER" id="PTHR35191:SF1">
    <property type="entry name" value="PROPHAGE SIDE TAIL FIBER PROTEIN HOMOLOG STFQ-RELATED"/>
    <property type="match status" value="1"/>
</dbReference>
<accession>A0A2D0IX49</accession>
<dbReference type="Proteomes" id="UP000225605">
    <property type="component" value="Unassembled WGS sequence"/>
</dbReference>
<name>A0A2D0IX49_9GAMM</name>
<evidence type="ECO:0000259" key="3">
    <source>
        <dbReference type="Pfam" id="PF25670"/>
    </source>
</evidence>
<dbReference type="GO" id="GO:0019062">
    <property type="term" value="P:virion attachment to host cell"/>
    <property type="evidence" value="ECO:0007669"/>
    <property type="project" value="InterPro"/>
</dbReference>
<reference evidence="4 6" key="1">
    <citation type="journal article" date="2017" name="Nat. Microbiol.">
        <title>Natural product diversity associated with the nematode symbionts Photorhabdus and Xenorhabdus.</title>
        <authorList>
            <person name="Tobias N.J."/>
            <person name="Wolff H."/>
            <person name="Djahanschiri B."/>
            <person name="Grundmann F."/>
            <person name="Kronenwerth M."/>
            <person name="Shi Y.M."/>
            <person name="Simonyi S."/>
            <person name="Grun P."/>
            <person name="Shapiro-Ilan D."/>
            <person name="Pidot S.J."/>
            <person name="Stinear T.P."/>
            <person name="Ebersberger I."/>
            <person name="Bode H.B."/>
        </authorList>
    </citation>
    <scope>NUCLEOTIDE SEQUENCE [LARGE SCALE GENOMIC DNA]</scope>
    <source>
        <strain evidence="4 6">DSM 16337</strain>
    </source>
</reference>
<reference evidence="5 7" key="2">
    <citation type="submission" date="2018-09" db="EMBL/GenBank/DDBJ databases">
        <title>Genomic Encyclopedia of Archaeal and Bacterial Type Strains, Phase II (KMG-II): from individual species to whole genera.</title>
        <authorList>
            <person name="Goeker M."/>
        </authorList>
    </citation>
    <scope>NUCLEOTIDE SEQUENCE [LARGE SCALE GENOMIC DNA]</scope>
    <source>
        <strain evidence="5 7">DSM 16337</strain>
    </source>
</reference>
<keyword evidence="7" id="KW-1185">Reference proteome</keyword>
<evidence type="ECO:0000256" key="1">
    <source>
        <dbReference type="ARBA" id="ARBA00004328"/>
    </source>
</evidence>
<dbReference type="EMBL" id="NIBT01000003">
    <property type="protein sequence ID" value="PHM26348.1"/>
    <property type="molecule type" value="Genomic_DNA"/>
</dbReference>
<dbReference type="InterPro" id="IPR051934">
    <property type="entry name" value="Phage_Tail_Fiber_Structural"/>
</dbReference>
<sequence length="447" mass="48573">MQDKKPDVPVSEDGNLVIVTTPEYVKEAINEHAQSRNHPNATLQDKGFVVLSNDTGSDSETMAATPKAVKAAYDLANTANNNAGDRVPIGRKVNGHALSADITLNAEDVGTYTKAETDSHISEVNTLATTANQNAINANTNAESRLAKNQNGADIPNKQEFISNIGAVSENGGVYPGSFQFQQIETTPKEANPVKIVSAPHQEANKLVAFTNYGWYCNDIQTGIVRGGSSDTLGYAVDINTRRAFTVDPWGIGVNPNIPRGGINMFRPNGTFWRIEGLPNDEKTLLYFLDRNAAGNKNESVQALPKGFGTIMSTSQHYIDASGFVKNITPVINLFSDGSLKKNGGSEGATAERVSKGIYHIKGVSGFNTRDIWSNIEIPLCLNKLPLVWVNHETLPDGSIKLMTYHREHSDAPIFARNIREGYSDGDLIDIPDGRFISVRVQMPDTK</sequence>
<dbReference type="Pfam" id="PF25670">
    <property type="entry name" value="Phage_tail_C_2"/>
    <property type="match status" value="1"/>
</dbReference>
<proteinExistence type="predicted"/>
<evidence type="ECO:0000256" key="2">
    <source>
        <dbReference type="ARBA" id="ARBA00022581"/>
    </source>
</evidence>
<keyword evidence="2" id="KW-0945">Host-virus interaction</keyword>
<feature type="domain" description="Phage tail protein C-terminal" evidence="3">
    <location>
        <begin position="317"/>
        <end position="444"/>
    </location>
</feature>
<dbReference type="AlphaFoldDB" id="A0A2D0IX49"/>
<dbReference type="Proteomes" id="UP000283568">
    <property type="component" value="Unassembled WGS sequence"/>
</dbReference>
<organism evidence="4 6">
    <name type="scientific">Xenorhabdus ehlersii</name>
    <dbReference type="NCBI Taxonomy" id="290111"/>
    <lineage>
        <taxon>Bacteria</taxon>
        <taxon>Pseudomonadati</taxon>
        <taxon>Pseudomonadota</taxon>
        <taxon>Gammaproteobacteria</taxon>
        <taxon>Enterobacterales</taxon>
        <taxon>Morganellaceae</taxon>
        <taxon>Xenorhabdus</taxon>
    </lineage>
</organism>
<protein>
    <submittedName>
        <fullName evidence="5">Tail fiber-like repeat protein</fullName>
    </submittedName>
    <submittedName>
        <fullName evidence="4">Tail protein</fullName>
    </submittedName>
</protein>
<evidence type="ECO:0000313" key="4">
    <source>
        <dbReference type="EMBL" id="PHM26348.1"/>
    </source>
</evidence>
<comment type="caution">
    <text evidence="4">The sequence shown here is derived from an EMBL/GenBank/DDBJ whole genome shotgun (WGS) entry which is preliminary data.</text>
</comment>
<dbReference type="GO" id="GO:0046718">
    <property type="term" value="P:symbiont entry into host cell"/>
    <property type="evidence" value="ECO:0007669"/>
    <property type="project" value="InterPro"/>
</dbReference>
<dbReference type="PANTHER" id="PTHR35191">
    <property type="entry name" value="PROPHAGE SIDE TAIL FIBER PROTEIN HOMOLOG STFQ-RELATED"/>
    <property type="match status" value="1"/>
</dbReference>
<comment type="subcellular location">
    <subcellularLocation>
        <location evidence="1">Virion</location>
    </subcellularLocation>
</comment>
<evidence type="ECO:0000313" key="6">
    <source>
        <dbReference type="Proteomes" id="UP000225605"/>
    </source>
</evidence>
<dbReference type="InterPro" id="IPR005068">
    <property type="entry name" value="Phage_lambda_Stf-r2"/>
</dbReference>
<dbReference type="InterPro" id="IPR058008">
    <property type="entry name" value="Gp26_C"/>
</dbReference>
<dbReference type="RefSeq" id="WP_187652064.1">
    <property type="nucleotide sequence ID" value="NZ_CAWNOJ010000042.1"/>
</dbReference>
<evidence type="ECO:0000313" key="5">
    <source>
        <dbReference type="EMBL" id="RKE91594.1"/>
    </source>
</evidence>
<gene>
    <name evidence="5" type="ORF">BDE27_1853</name>
    <name evidence="4" type="ORF">Xehl_00680</name>
</gene>